<evidence type="ECO:0000313" key="12">
    <source>
        <dbReference type="Proteomes" id="UP001498771"/>
    </source>
</evidence>
<evidence type="ECO:0000256" key="10">
    <source>
        <dbReference type="PIRNR" id="PIRNR037707"/>
    </source>
</evidence>
<evidence type="ECO:0000256" key="3">
    <source>
        <dbReference type="ARBA" id="ARBA00022448"/>
    </source>
</evidence>
<evidence type="ECO:0000256" key="1">
    <source>
        <dbReference type="ARBA" id="ARBA00004572"/>
    </source>
</evidence>
<dbReference type="InterPro" id="IPR002056">
    <property type="entry name" value="MAS20"/>
</dbReference>
<dbReference type="PANTHER" id="PTHR12430:SF0">
    <property type="entry name" value="TRANSLOCASE OF OUTER MITOCHONDRIAL MEMBRANE 20"/>
    <property type="match status" value="1"/>
</dbReference>
<keyword evidence="7" id="KW-1133">Transmembrane helix</keyword>
<dbReference type="InterPro" id="IPR023392">
    <property type="entry name" value="Tom20_dom_sf"/>
</dbReference>
<sequence>MTRSRRGVVAILVGSVLLCPILYCIYFDYKRRHDPAFRKLLRRTGKHHRQREAKLQNLRFRRLIDSRISELELNRRATLPPVENSRFILDNLSIGENCASQGDYENSALAFYTALYVYPSPEELLNSVMADDNVRPVLQQMIKLRPFRPPAQRYHVSPTIL</sequence>
<evidence type="ECO:0000256" key="4">
    <source>
        <dbReference type="ARBA" id="ARBA00022692"/>
    </source>
</evidence>
<dbReference type="EMBL" id="JBBJBU010000001">
    <property type="protein sequence ID" value="KAK7207561.1"/>
    <property type="molecule type" value="Genomic_DNA"/>
</dbReference>
<evidence type="ECO:0000256" key="9">
    <source>
        <dbReference type="ARBA" id="ARBA00023136"/>
    </source>
</evidence>
<comment type="caution">
    <text evidence="11">The sequence shown here is derived from an EMBL/GenBank/DDBJ whole genome shotgun (WGS) entry which is preliminary data.</text>
</comment>
<comment type="similarity">
    <text evidence="2 10">Belongs to the Tom20 family.</text>
</comment>
<evidence type="ECO:0000256" key="7">
    <source>
        <dbReference type="ARBA" id="ARBA00022989"/>
    </source>
</evidence>
<evidence type="ECO:0000256" key="8">
    <source>
        <dbReference type="ARBA" id="ARBA00023128"/>
    </source>
</evidence>
<dbReference type="GeneID" id="90037029"/>
<dbReference type="Proteomes" id="UP001498771">
    <property type="component" value="Unassembled WGS sequence"/>
</dbReference>
<dbReference type="PRINTS" id="PR00351">
    <property type="entry name" value="OM20RECEPTOR"/>
</dbReference>
<keyword evidence="3" id="KW-0813">Transport</keyword>
<keyword evidence="9 10" id="KW-0472">Membrane</keyword>
<dbReference type="SUPFAM" id="SSF47157">
    <property type="entry name" value="Mitochondrial import receptor subunit Tom20"/>
    <property type="match status" value="1"/>
</dbReference>
<evidence type="ECO:0000313" key="11">
    <source>
        <dbReference type="EMBL" id="KAK7207561.1"/>
    </source>
</evidence>
<evidence type="ECO:0000256" key="5">
    <source>
        <dbReference type="ARBA" id="ARBA00022787"/>
    </source>
</evidence>
<dbReference type="PANTHER" id="PTHR12430">
    <property type="entry name" value="MITOCHONDRIAL IMPORT RECEPTOR SUBUNIT TOM20"/>
    <property type="match status" value="1"/>
</dbReference>
<name>A0ABR1FCH4_9ASCO</name>
<keyword evidence="5 10" id="KW-1000">Mitochondrion outer membrane</keyword>
<keyword evidence="4" id="KW-0812">Transmembrane</keyword>
<gene>
    <name evidence="11" type="ORF">BZA70DRAFT_271631</name>
</gene>
<evidence type="ECO:0000256" key="2">
    <source>
        <dbReference type="ARBA" id="ARBA00005792"/>
    </source>
</evidence>
<organism evidence="11 12">
    <name type="scientific">Myxozyma melibiosi</name>
    <dbReference type="NCBI Taxonomy" id="54550"/>
    <lineage>
        <taxon>Eukaryota</taxon>
        <taxon>Fungi</taxon>
        <taxon>Dikarya</taxon>
        <taxon>Ascomycota</taxon>
        <taxon>Saccharomycotina</taxon>
        <taxon>Lipomycetes</taxon>
        <taxon>Lipomycetales</taxon>
        <taxon>Lipomycetaceae</taxon>
        <taxon>Myxozyma</taxon>
    </lineage>
</organism>
<evidence type="ECO:0000256" key="6">
    <source>
        <dbReference type="ARBA" id="ARBA00022927"/>
    </source>
</evidence>
<dbReference type="RefSeq" id="XP_064770594.1">
    <property type="nucleotide sequence ID" value="XM_064911517.1"/>
</dbReference>
<keyword evidence="12" id="KW-1185">Reference proteome</keyword>
<dbReference type="PIRSF" id="PIRSF037707">
    <property type="entry name" value="MAS20_rcpt"/>
    <property type="match status" value="1"/>
</dbReference>
<comment type="subcellular location">
    <subcellularLocation>
        <location evidence="1">Mitochondrion outer membrane</location>
        <topology evidence="1">Single-pass membrane protein</topology>
    </subcellularLocation>
</comment>
<protein>
    <recommendedName>
        <fullName evidence="13">Mitochondrial import receptor subunit TOM20</fullName>
    </recommendedName>
</protein>
<accession>A0ABR1FCH4</accession>
<proteinExistence type="inferred from homology"/>
<keyword evidence="8 10" id="KW-0496">Mitochondrion</keyword>
<evidence type="ECO:0008006" key="13">
    <source>
        <dbReference type="Google" id="ProtNLM"/>
    </source>
</evidence>
<reference evidence="11 12" key="1">
    <citation type="submission" date="2024-03" db="EMBL/GenBank/DDBJ databases">
        <title>Genome-scale model development and genomic sequencing of the oleaginous clade Lipomyces.</title>
        <authorList>
            <consortium name="Lawrence Berkeley National Laboratory"/>
            <person name="Czajka J.J."/>
            <person name="Han Y."/>
            <person name="Kim J."/>
            <person name="Mondo S.J."/>
            <person name="Hofstad B.A."/>
            <person name="Robles A."/>
            <person name="Haridas S."/>
            <person name="Riley R."/>
            <person name="LaButti K."/>
            <person name="Pangilinan J."/>
            <person name="Andreopoulos W."/>
            <person name="Lipzen A."/>
            <person name="Yan J."/>
            <person name="Wang M."/>
            <person name="Ng V."/>
            <person name="Grigoriev I.V."/>
            <person name="Spatafora J.W."/>
            <person name="Magnuson J.K."/>
            <person name="Baker S.E."/>
            <person name="Pomraning K.R."/>
        </authorList>
    </citation>
    <scope>NUCLEOTIDE SEQUENCE [LARGE SCALE GENOMIC DNA]</scope>
    <source>
        <strain evidence="11 12">Phaff 52-87</strain>
    </source>
</reference>
<dbReference type="Gene3D" id="1.20.960.10">
    <property type="entry name" value="Mitochondrial outer membrane translocase complex, subunit Tom20 domain"/>
    <property type="match status" value="1"/>
</dbReference>
<dbReference type="Pfam" id="PF02064">
    <property type="entry name" value="MAS20"/>
    <property type="match status" value="1"/>
</dbReference>
<keyword evidence="6" id="KW-0653">Protein transport</keyword>